<dbReference type="GO" id="GO:0000480">
    <property type="term" value="P:endonucleolytic cleavage in 5'-ETS of tricistronic rRNA transcript (SSU-rRNA, 5.8S rRNA, LSU-rRNA)"/>
    <property type="evidence" value="ECO:0007669"/>
    <property type="project" value="TreeGrafter"/>
</dbReference>
<dbReference type="PROSITE" id="PS00678">
    <property type="entry name" value="WD_REPEATS_1"/>
    <property type="match status" value="1"/>
</dbReference>
<evidence type="ECO:0000313" key="13">
    <source>
        <dbReference type="Proteomes" id="UP000835052"/>
    </source>
</evidence>
<dbReference type="Gene3D" id="2.130.10.10">
    <property type="entry name" value="YVTN repeat-like/Quinoprotein amine dehydrogenase"/>
    <property type="match status" value="4"/>
</dbReference>
<keyword evidence="3 8" id="KW-0853">WD repeat</keyword>
<reference evidence="12" key="1">
    <citation type="submission" date="2020-10" db="EMBL/GenBank/DDBJ databases">
        <authorList>
            <person name="Kikuchi T."/>
        </authorList>
    </citation>
    <scope>NUCLEOTIDE SEQUENCE</scope>
    <source>
        <strain evidence="12">NKZ352</strain>
    </source>
</reference>
<feature type="domain" description="PNO1 second type I KH" evidence="11">
    <location>
        <begin position="991"/>
        <end position="1075"/>
    </location>
</feature>
<dbReference type="PRINTS" id="PR00320">
    <property type="entry name" value="GPROTEINBRPT"/>
</dbReference>
<feature type="repeat" description="WD" evidence="8">
    <location>
        <begin position="404"/>
        <end position="437"/>
    </location>
</feature>
<evidence type="ECO:0000256" key="1">
    <source>
        <dbReference type="ARBA" id="ARBA00004604"/>
    </source>
</evidence>
<feature type="repeat" description="WD" evidence="8">
    <location>
        <begin position="597"/>
        <end position="629"/>
    </location>
</feature>
<dbReference type="PROSITE" id="PS50294">
    <property type="entry name" value="WD_REPEATS_REGION"/>
    <property type="match status" value="5"/>
</dbReference>
<protein>
    <recommendedName>
        <fullName evidence="7">RNA-binding protein pno-1</fullName>
    </recommendedName>
</protein>
<keyword evidence="4" id="KW-0677">Repeat</keyword>
<feature type="domain" description="U3 small nucleolar RNA-associated protein 13 C-terminal" evidence="10">
    <location>
        <begin position="650"/>
        <end position="780"/>
    </location>
</feature>
<dbReference type="SMART" id="SM00320">
    <property type="entry name" value="WD40"/>
    <property type="match status" value="13"/>
</dbReference>
<dbReference type="Proteomes" id="UP000835052">
    <property type="component" value="Unassembled WGS sequence"/>
</dbReference>
<gene>
    <name evidence="12" type="ORF">CAUJ_LOCUS11258</name>
</gene>
<dbReference type="InterPro" id="IPR015943">
    <property type="entry name" value="WD40/YVTN_repeat-like_dom_sf"/>
</dbReference>
<dbReference type="InterPro" id="IPR019775">
    <property type="entry name" value="WD40_repeat_CS"/>
</dbReference>
<dbReference type="InterPro" id="IPR001680">
    <property type="entry name" value="WD40_rpt"/>
</dbReference>
<dbReference type="Gene3D" id="3.30.1370.10">
    <property type="entry name" value="K Homology domain, type 1"/>
    <property type="match status" value="1"/>
</dbReference>
<feature type="compositionally biased region" description="Acidic residues" evidence="9">
    <location>
        <begin position="871"/>
        <end position="882"/>
    </location>
</feature>
<evidence type="ECO:0000259" key="11">
    <source>
        <dbReference type="Pfam" id="PF22891"/>
    </source>
</evidence>
<feature type="region of interest" description="Disordered" evidence="9">
    <location>
        <begin position="853"/>
        <end position="901"/>
    </location>
</feature>
<dbReference type="PANTHER" id="PTHR19854">
    <property type="entry name" value="TRANSDUCIN BETA-LIKE 3"/>
    <property type="match status" value="1"/>
</dbReference>
<dbReference type="OrthoDB" id="5414888at2759"/>
<dbReference type="CDD" id="cd22392">
    <property type="entry name" value="KH-I_PNO1_rpt2"/>
    <property type="match status" value="1"/>
</dbReference>
<keyword evidence="6" id="KW-0539">Nucleus</keyword>
<feature type="repeat" description="WD" evidence="8">
    <location>
        <begin position="513"/>
        <end position="554"/>
    </location>
</feature>
<feature type="repeat" description="WD" evidence="8">
    <location>
        <begin position="467"/>
        <end position="501"/>
    </location>
</feature>
<evidence type="ECO:0000256" key="8">
    <source>
        <dbReference type="PROSITE-ProRule" id="PRU00221"/>
    </source>
</evidence>
<dbReference type="Pfam" id="PF22891">
    <property type="entry name" value="KH_PNO1_2nd"/>
    <property type="match status" value="1"/>
</dbReference>
<name>A0A8S1HHA4_9PELO</name>
<feature type="repeat" description="WD" evidence="8">
    <location>
        <begin position="355"/>
        <end position="397"/>
    </location>
</feature>
<dbReference type="EMBL" id="CAJGYM010000053">
    <property type="protein sequence ID" value="CAD6195339.1"/>
    <property type="molecule type" value="Genomic_DNA"/>
</dbReference>
<dbReference type="InterPro" id="IPR013934">
    <property type="entry name" value="Utp13_C"/>
</dbReference>
<dbReference type="SUPFAM" id="SSF50978">
    <property type="entry name" value="WD40 repeat-like"/>
    <property type="match status" value="2"/>
</dbReference>
<dbReference type="AlphaFoldDB" id="A0A8S1HHA4"/>
<dbReference type="Pfam" id="PF00400">
    <property type="entry name" value="WD40"/>
    <property type="match status" value="7"/>
</dbReference>
<dbReference type="SUPFAM" id="SSF117289">
    <property type="entry name" value="Nucleoporin domain"/>
    <property type="match status" value="1"/>
</dbReference>
<keyword evidence="5" id="KW-0694">RNA-binding</keyword>
<evidence type="ECO:0000313" key="12">
    <source>
        <dbReference type="EMBL" id="CAD6195339.1"/>
    </source>
</evidence>
<evidence type="ECO:0000256" key="2">
    <source>
        <dbReference type="ARBA" id="ARBA00007515"/>
    </source>
</evidence>
<feature type="repeat" description="WD" evidence="8">
    <location>
        <begin position="104"/>
        <end position="145"/>
    </location>
</feature>
<dbReference type="CDD" id="cd00200">
    <property type="entry name" value="WD40"/>
    <property type="match status" value="2"/>
</dbReference>
<dbReference type="GO" id="GO:0034511">
    <property type="term" value="F:U3 snoRNA binding"/>
    <property type="evidence" value="ECO:0007669"/>
    <property type="project" value="TreeGrafter"/>
</dbReference>
<dbReference type="FunFam" id="3.30.1370.10:FF:000048">
    <property type="entry name" value="RNA-binding protein PNO1 isoform X2"/>
    <property type="match status" value="1"/>
</dbReference>
<comment type="similarity">
    <text evidence="2">Belongs to the PNO1 family.</text>
</comment>
<proteinExistence type="inferred from homology"/>
<dbReference type="FunFam" id="3.30.1370.10:FF:000009">
    <property type="entry name" value="RNA-binding protein PNO1"/>
    <property type="match status" value="1"/>
</dbReference>
<evidence type="ECO:0000256" key="9">
    <source>
        <dbReference type="SAM" id="MobiDB-lite"/>
    </source>
</evidence>
<evidence type="ECO:0000259" key="10">
    <source>
        <dbReference type="Pfam" id="PF08625"/>
    </source>
</evidence>
<dbReference type="InterPro" id="IPR055211">
    <property type="entry name" value="KH_PNO1_2nd"/>
</dbReference>
<comment type="caution">
    <text evidence="12">The sequence shown here is derived from an EMBL/GenBank/DDBJ whole genome shotgun (WGS) entry which is preliminary data.</text>
</comment>
<dbReference type="GO" id="GO:0030686">
    <property type="term" value="C:90S preribosome"/>
    <property type="evidence" value="ECO:0007669"/>
    <property type="project" value="TreeGrafter"/>
</dbReference>
<dbReference type="SUPFAM" id="SSF54791">
    <property type="entry name" value="Eukaryotic type KH-domain (KH-domain type I)"/>
    <property type="match status" value="1"/>
</dbReference>
<evidence type="ECO:0000256" key="6">
    <source>
        <dbReference type="ARBA" id="ARBA00023242"/>
    </source>
</evidence>
<dbReference type="InterPro" id="IPR036612">
    <property type="entry name" value="KH_dom_type_1_sf"/>
</dbReference>
<dbReference type="GO" id="GO:0032040">
    <property type="term" value="C:small-subunit processome"/>
    <property type="evidence" value="ECO:0007669"/>
    <property type="project" value="InterPro"/>
</dbReference>
<evidence type="ECO:0000256" key="7">
    <source>
        <dbReference type="ARBA" id="ARBA00073789"/>
    </source>
</evidence>
<dbReference type="InterPro" id="IPR036322">
    <property type="entry name" value="WD40_repeat_dom_sf"/>
</dbReference>
<feature type="repeat" description="WD" evidence="8">
    <location>
        <begin position="555"/>
        <end position="596"/>
    </location>
</feature>
<dbReference type="CDD" id="cd22391">
    <property type="entry name" value="KH-I_PNO1_rpt1"/>
    <property type="match status" value="1"/>
</dbReference>
<dbReference type="InterPro" id="IPR020472">
    <property type="entry name" value="WD40_PAC1"/>
</dbReference>
<keyword evidence="13" id="KW-1185">Reference proteome</keyword>
<organism evidence="12 13">
    <name type="scientific">Caenorhabditis auriculariae</name>
    <dbReference type="NCBI Taxonomy" id="2777116"/>
    <lineage>
        <taxon>Eukaryota</taxon>
        <taxon>Metazoa</taxon>
        <taxon>Ecdysozoa</taxon>
        <taxon>Nematoda</taxon>
        <taxon>Chromadorea</taxon>
        <taxon>Rhabditida</taxon>
        <taxon>Rhabditina</taxon>
        <taxon>Rhabditomorpha</taxon>
        <taxon>Rhabditoidea</taxon>
        <taxon>Rhabditidae</taxon>
        <taxon>Peloderinae</taxon>
        <taxon>Caenorhabditis</taxon>
    </lineage>
</organism>
<evidence type="ECO:0000256" key="4">
    <source>
        <dbReference type="ARBA" id="ARBA00022737"/>
    </source>
</evidence>
<evidence type="ECO:0000256" key="5">
    <source>
        <dbReference type="ARBA" id="ARBA00022884"/>
    </source>
</evidence>
<dbReference type="Pfam" id="PF08625">
    <property type="entry name" value="Utp13"/>
    <property type="match status" value="1"/>
</dbReference>
<dbReference type="InterPro" id="IPR055212">
    <property type="entry name" value="KH-I_PNO1_first"/>
</dbReference>
<dbReference type="GO" id="GO:0000472">
    <property type="term" value="P:endonucleolytic cleavage to generate mature 5'-end of SSU-rRNA from (SSU-rRNA, 5.8S rRNA, LSU-rRNA)"/>
    <property type="evidence" value="ECO:0007669"/>
    <property type="project" value="TreeGrafter"/>
</dbReference>
<dbReference type="PROSITE" id="PS50082">
    <property type="entry name" value="WD_REPEATS_2"/>
    <property type="match status" value="7"/>
</dbReference>
<evidence type="ECO:0000256" key="3">
    <source>
        <dbReference type="ARBA" id="ARBA00022574"/>
    </source>
</evidence>
<dbReference type="PANTHER" id="PTHR19854:SF15">
    <property type="entry name" value="TRANSDUCIN BETA-LIKE PROTEIN 3"/>
    <property type="match status" value="1"/>
</dbReference>
<sequence length="1082" mass="120775">MRNFLKDVALKRCIEALYTGGSVEWSPNGKKLFSTCSNVVKVIDLENNLANFTIGDVEEELRITCICIDKNRNNLLVAYNNQIIREFSIPLQENKKPEVIRSWKSMHNAPILVMQFDEKGVSLATGSADNSVKVWNLEKQQCTHTLKGPAVVSSISFVNIDRLVVGYIEGQLLLFDLVRGSPKKVLHEWKNHTSQITSVLQIPHTRKVVALSRDQTVSIHETETLETVKVLPLFEAIESASIAHNGNLITVGEEGVLKEWVVDTAKLVRKKKITSSRLDSVSYNALTNRCLIVSAEENLYVVNYEELQISRQIVGFHDEIYSCCFIGKRESHIAVASNTSEIRVYNLQTLDCQLIRGHSESVLTIAPSPWDSNLLASCSKDNSIIVWKFLEGEETSTLTPLAMATGHANTVTSICMSNGGKSPFLTSVSTDCTIKIWPLGDLKVNTKFDIEHDDFESLPKLTCTSTLVAHAKDVNCVSIAETDSVIATGGMDKMVKLWQVDLGKMQLGIGGSLSGHKRSVGDVKFARNSHKLASCSGDMTIKVWSVPDKTCLQTLVGHPSAVFRIIFLNNDFQILSADSGGILKIWTLKNGECEASFDAHTDKIWSLDTNSEESEFVTAGSDGRIAIWKDVTTEKQAIEDRKRKETLEQEQTLVNLLDQNRHQEALEYALTLIRPSCALKVINLLMDANEVGKAVEKLDDRNTKVLLDFATQWNTNSRSAQAAQRVFYEILMVRPPEYFTQMSNSRGIVESLIPYTKRHLDRLSRARQDSAMLEFVWKQMRIDSGSLSSHLANMSNKKSAAIVIDDDLPMEEGVPDLIEEDELPLKMPSLIEQNTGKKEEEFTLVKRKRKSAAKDEVMEDVSEEAATAAFEEGEMPEGEDVPMETSADKEGPSKKRSKGVKGELRVVPVPRHRYTPLKDNWVNIFTPVVKNLGLQIRFNLKKRQVEIRNPEDREDTTDLQKACDFVKAFVLGFEVNDALALIRLDHLFLETFEIADVKASLKGDHVSRAIGRIAGKDGRTKLVIENTTKTRIVLADTKIHLLGAYQNLKLARNAISSLILGANPSKVYGTLRSMASRGSERL</sequence>
<comment type="subcellular location">
    <subcellularLocation>
        <location evidence="1">Nucleus</location>
        <location evidence="1">Nucleolus</location>
    </subcellularLocation>
</comment>
<accession>A0A8S1HHA4</accession>